<feature type="compositionally biased region" description="Pro residues" evidence="1">
    <location>
        <begin position="1462"/>
        <end position="1472"/>
    </location>
</feature>
<feature type="compositionally biased region" description="Basic and acidic residues" evidence="1">
    <location>
        <begin position="1439"/>
        <end position="1456"/>
    </location>
</feature>
<feature type="compositionally biased region" description="Basic and acidic residues" evidence="1">
    <location>
        <begin position="1123"/>
        <end position="1148"/>
    </location>
</feature>
<feature type="compositionally biased region" description="Basic and acidic residues" evidence="1">
    <location>
        <begin position="1593"/>
        <end position="1604"/>
    </location>
</feature>
<feature type="region of interest" description="Disordered" evidence="1">
    <location>
        <begin position="485"/>
        <end position="525"/>
    </location>
</feature>
<gene>
    <name evidence="2" type="ORF">CGI_10027130</name>
</gene>
<feature type="compositionally biased region" description="Basic residues" evidence="1">
    <location>
        <begin position="501"/>
        <end position="512"/>
    </location>
</feature>
<feature type="compositionally biased region" description="Basic and acidic residues" evidence="1">
    <location>
        <begin position="1422"/>
        <end position="1431"/>
    </location>
</feature>
<feature type="compositionally biased region" description="Basic and acidic residues" evidence="1">
    <location>
        <begin position="850"/>
        <end position="861"/>
    </location>
</feature>
<feature type="compositionally biased region" description="Acidic residues" evidence="1">
    <location>
        <begin position="1370"/>
        <end position="1379"/>
    </location>
</feature>
<feature type="compositionally biased region" description="Pro residues" evidence="1">
    <location>
        <begin position="1660"/>
        <end position="1669"/>
    </location>
</feature>
<feature type="compositionally biased region" description="Acidic residues" evidence="1">
    <location>
        <begin position="745"/>
        <end position="754"/>
    </location>
</feature>
<feature type="region of interest" description="Disordered" evidence="1">
    <location>
        <begin position="1014"/>
        <end position="1062"/>
    </location>
</feature>
<feature type="compositionally biased region" description="Basic and acidic residues" evidence="1">
    <location>
        <begin position="1033"/>
        <end position="1053"/>
    </location>
</feature>
<feature type="compositionally biased region" description="Basic and acidic residues" evidence="1">
    <location>
        <begin position="1700"/>
        <end position="1768"/>
    </location>
</feature>
<feature type="compositionally biased region" description="Polar residues" evidence="1">
    <location>
        <begin position="657"/>
        <end position="669"/>
    </location>
</feature>
<dbReference type="EMBL" id="JH823231">
    <property type="protein sequence ID" value="EKC26146.1"/>
    <property type="molecule type" value="Genomic_DNA"/>
</dbReference>
<evidence type="ECO:0000313" key="2">
    <source>
        <dbReference type="EMBL" id="EKC26146.1"/>
    </source>
</evidence>
<feature type="compositionally biased region" description="Pro residues" evidence="1">
    <location>
        <begin position="1605"/>
        <end position="1628"/>
    </location>
</feature>
<dbReference type="Pfam" id="PF15709">
    <property type="entry name" value="DUF4670"/>
    <property type="match status" value="1"/>
</dbReference>
<dbReference type="PANTHER" id="PTHR21937">
    <property type="entry name" value="CCDC66 DOMAIN-CONTAINING PROTEIN"/>
    <property type="match status" value="1"/>
</dbReference>
<feature type="region of interest" description="Disordered" evidence="1">
    <location>
        <begin position="744"/>
        <end position="769"/>
    </location>
</feature>
<feature type="region of interest" description="Disordered" evidence="1">
    <location>
        <begin position="615"/>
        <end position="703"/>
    </location>
</feature>
<feature type="compositionally biased region" description="Basic and acidic residues" evidence="1">
    <location>
        <begin position="1344"/>
        <end position="1356"/>
    </location>
</feature>
<feature type="compositionally biased region" description="Basic and acidic residues" evidence="1">
    <location>
        <begin position="1495"/>
        <end position="1512"/>
    </location>
</feature>
<protein>
    <submittedName>
        <fullName evidence="2">Reticulocyte-binding protein 2-like protein a</fullName>
    </submittedName>
</protein>
<feature type="compositionally biased region" description="Low complexity" evidence="1">
    <location>
        <begin position="687"/>
        <end position="700"/>
    </location>
</feature>
<name>K1QX88_MAGGI</name>
<proteinExistence type="predicted"/>
<feature type="compositionally biased region" description="Low complexity" evidence="1">
    <location>
        <begin position="1513"/>
        <end position="1533"/>
    </location>
</feature>
<sequence>MVGGSSALNLSLLSRGVGEISKNGHEKIDVVFEPQDYYNFVTDSRRIYLPPIQHSYTYDEPEFSISRTSKKSVQEINMPKTFTTRKGALLLFSEDMAHRKRHSHHHHIHKSHMDFDDRESQLSKSADEIDLRTVDDLAKSILSFGAQGPEREDGMYLKFVHGRRKRDYFDRQIRPGFSAKRYLSSWTKCWDDNVLEKVISKGYLTEKSLFYYNPLMPHLQRRLNDDMSHYPTPYKLMRSMLMSPGSLSGYTFYRIRPESAETIMTQDVDLHGVPPSQGASIKVISTKDGVQREVTYGSLDKKAQEEVLTDLLVKSAVHYAMKKQQEYFEDNLMRAMESNKIREVSEGHETPASMPQFDMKEAVEKMALVDSLFPPIKLKNSRIFPSGKKSDGNTSLRKMFAKPIALSDVPQKIVMCSLPPVSVPKRLTKRPRHSRLRRLGVGAPARPKYHRLGSGLLAPNIVDSQILTDMMSLLDTQKSKGAVIEADLPEDRSSVRSGSIKPKHSIKKHGKGGVRSSSSSPALEDKEYIGGVPVVSFRDGSGSPSSVPQLPHIPGAIPLTTIGEVSREQTSVVPLPPIGGKGIPVLNVHPPTPQHTTLESYDGAGKNKENLKTVSEVDTEDEWGAQVPQSQQAENASTKGDVETESKKEKVEVSSHVLGSTESVVTSVHSQKDGKLGRAPWKGSQTSVKSSKKGAGSVDDGSVKGSVIMGPEGELINVGGTIKPHLRDIDLVHDANKVFGKDLVSDESDTEDQPDEWKKNRTLPPGARDQMRNYANKRVLDPLRLPRHGDPKIDYTSGDIDATLSISSWSYAPRDQDPEIDVLKKTSSLQSLPNIEVEFLKDLSILSRATEKTEPADRQISEDVDTTDDFNKVADPSSNAPNADTISSLQTPFTQSVTPGGRITSILDTPMGPLEDTLLEESEKYGPEQISEKDEEENGTASHLSQKSPGRKGSVLSKISVVDPEMSKSASGGGGQAMSRSGSMADLYNRTLVHSRNRRRYSLDLGGKVKISSDNKVRAQSEDLNKNVEVSLDDLRKKEGKSTEASPSEEKRISVGSRRASRESIFRSLSKQSINQDEVLFEGPAESEILEVASDRKSTVSGDESSVLAVEGQEVPGPSLEHPPSKTESPKPSEDVARSDSAKSKVSEKEIVDALADHAQQIAQNVLSRSASGKDLEEDVRRAAKLWMETHPPRDISRSQSVQDKSIVQEIVTGQEKRKSAGPTAGEYRELIKANLKTAMSSSSGENVPADTEVSPELIEALAKEEVAAEDLEIVQDDDGKSLIRSKSQVSMAMGGVKEGHIYVPVAKNGQKGPATSIPVDRQSNADIGQLAVIHYVGDKDLVKEGSEKTPSDRGSKTKSQPPSTLGESIAEEETMVDDASEHKSHVSFKDEAEIEDEFQKAVEGLEQKSEKQSLKSGVTDSDGKKSKVSQEKAASPVKKKEEFIVGKVDTKDDIKALYGQPDPPPKEPSPPTMVKKPSPVAEPVPSPPKSAGKKSKDGEPKKLEVADDKSSKSASTAKTSTSGTGSKTVTSAKSEEMGRVDYKDELKHLYNNQAKKPEKPKGKGKTKKIPSPTKKPVKEGKAKGKAKGKGKKKEESPEPKPAEPEPVPQEPVKEPTPPPPTPPPQEEPPASDLESDRESVSTMKSEESFEFHIVRDTPSPSPPPPKAPSIPSVEEEPETEEEEPPEDEDDEAARLRMISNREARAAKRAAQAEKRRQEVEKRRREREDQLKREKEEFERQQQLKAELEEERKRQEEQRRIRRAQQDAERDDEERREEERLRRQKLEEEKERRRKEEYQRKLEEMKRRQAEEEKRRHEEMLKKQAEEEEARREEAEKMAAMEEEERRQYELQKKLEEEERLKREEEERIRREEEAKKAMEEARRLAEEMARKQAEMEARLKFNRTLQVEARGLEHSQDITRAFVFSYFELLQWLGLDIPEFEVLKLNQY</sequence>
<feature type="compositionally biased region" description="Polar residues" evidence="1">
    <location>
        <begin position="939"/>
        <end position="948"/>
    </location>
</feature>
<organism evidence="2">
    <name type="scientific">Magallana gigas</name>
    <name type="common">Pacific oyster</name>
    <name type="synonym">Crassostrea gigas</name>
    <dbReference type="NCBI Taxonomy" id="29159"/>
    <lineage>
        <taxon>Eukaryota</taxon>
        <taxon>Metazoa</taxon>
        <taxon>Spiralia</taxon>
        <taxon>Lophotrochozoa</taxon>
        <taxon>Mollusca</taxon>
        <taxon>Bivalvia</taxon>
        <taxon>Autobranchia</taxon>
        <taxon>Pteriomorphia</taxon>
        <taxon>Ostreida</taxon>
        <taxon>Ostreoidea</taxon>
        <taxon>Ostreidae</taxon>
        <taxon>Magallana</taxon>
    </lineage>
</organism>
<feature type="region of interest" description="Disordered" evidence="1">
    <location>
        <begin position="850"/>
        <end position="983"/>
    </location>
</feature>
<feature type="compositionally biased region" description="Polar residues" evidence="1">
    <location>
        <begin position="627"/>
        <end position="638"/>
    </location>
</feature>
<feature type="compositionally biased region" description="Basic and acidic residues" evidence="1">
    <location>
        <begin position="1380"/>
        <end position="1414"/>
    </location>
</feature>
<dbReference type="InParanoid" id="K1QX88"/>
<accession>K1QX88</accession>
<feature type="region of interest" description="Disordered" evidence="1">
    <location>
        <begin position="1344"/>
        <end position="1849"/>
    </location>
</feature>
<dbReference type="HOGENOM" id="CLU_234814_0_0_1"/>
<reference evidence="2" key="1">
    <citation type="journal article" date="2012" name="Nature">
        <title>The oyster genome reveals stress adaptation and complexity of shell formation.</title>
        <authorList>
            <person name="Zhang G."/>
            <person name="Fang X."/>
            <person name="Guo X."/>
            <person name="Li L."/>
            <person name="Luo R."/>
            <person name="Xu F."/>
            <person name="Yang P."/>
            <person name="Zhang L."/>
            <person name="Wang X."/>
            <person name="Qi H."/>
            <person name="Xiong Z."/>
            <person name="Que H."/>
            <person name="Xie Y."/>
            <person name="Holland P.W."/>
            <person name="Paps J."/>
            <person name="Zhu Y."/>
            <person name="Wu F."/>
            <person name="Chen Y."/>
            <person name="Wang J."/>
            <person name="Peng C."/>
            <person name="Meng J."/>
            <person name="Yang L."/>
            <person name="Liu J."/>
            <person name="Wen B."/>
            <person name="Zhang N."/>
            <person name="Huang Z."/>
            <person name="Zhu Q."/>
            <person name="Feng Y."/>
            <person name="Mount A."/>
            <person name="Hedgecock D."/>
            <person name="Xu Z."/>
            <person name="Liu Y."/>
            <person name="Domazet-Loso T."/>
            <person name="Du Y."/>
            <person name="Sun X."/>
            <person name="Zhang S."/>
            <person name="Liu B."/>
            <person name="Cheng P."/>
            <person name="Jiang X."/>
            <person name="Li J."/>
            <person name="Fan D."/>
            <person name="Wang W."/>
            <person name="Fu W."/>
            <person name="Wang T."/>
            <person name="Wang B."/>
            <person name="Zhang J."/>
            <person name="Peng Z."/>
            <person name="Li Y."/>
            <person name="Li N."/>
            <person name="Wang J."/>
            <person name="Chen M."/>
            <person name="He Y."/>
            <person name="Tan F."/>
            <person name="Song X."/>
            <person name="Zheng Q."/>
            <person name="Huang R."/>
            <person name="Yang H."/>
            <person name="Du X."/>
            <person name="Chen L."/>
            <person name="Yang M."/>
            <person name="Gaffney P.M."/>
            <person name="Wang S."/>
            <person name="Luo L."/>
            <person name="She Z."/>
            <person name="Ming Y."/>
            <person name="Huang W."/>
            <person name="Zhang S."/>
            <person name="Huang B."/>
            <person name="Zhang Y."/>
            <person name="Qu T."/>
            <person name="Ni P."/>
            <person name="Miao G."/>
            <person name="Wang J."/>
            <person name="Wang Q."/>
            <person name="Steinberg C.E."/>
            <person name="Wang H."/>
            <person name="Li N."/>
            <person name="Qian L."/>
            <person name="Zhang G."/>
            <person name="Li Y."/>
            <person name="Yang H."/>
            <person name="Liu X."/>
            <person name="Wang J."/>
            <person name="Yin Y."/>
            <person name="Wang J."/>
        </authorList>
    </citation>
    <scope>NUCLEOTIDE SEQUENCE [LARGE SCALE GENOMIC DNA]</scope>
    <source>
        <strain evidence="2">05x7-T-G4-1.051#20</strain>
    </source>
</reference>
<feature type="compositionally biased region" description="Basic and acidic residues" evidence="1">
    <location>
        <begin position="1777"/>
        <end position="1849"/>
    </location>
</feature>
<dbReference type="PANTHER" id="PTHR21937:SF5">
    <property type="entry name" value="GENE 973-RELATED"/>
    <property type="match status" value="1"/>
</dbReference>
<feature type="compositionally biased region" description="Basic and acidic residues" evidence="1">
    <location>
        <begin position="640"/>
        <end position="653"/>
    </location>
</feature>
<feature type="compositionally biased region" description="Basic and acidic residues" evidence="1">
    <location>
        <begin position="1014"/>
        <end position="1026"/>
    </location>
</feature>
<dbReference type="InterPro" id="IPR031440">
    <property type="entry name" value="DUF4670"/>
</dbReference>
<evidence type="ECO:0000256" key="1">
    <source>
        <dbReference type="SAM" id="MobiDB-lite"/>
    </source>
</evidence>
<feature type="compositionally biased region" description="Basic and acidic residues" evidence="1">
    <location>
        <begin position="921"/>
        <end position="932"/>
    </location>
</feature>
<feature type="compositionally biased region" description="Basic and acidic residues" evidence="1">
    <location>
        <begin position="1635"/>
        <end position="1656"/>
    </location>
</feature>
<feature type="compositionally biased region" description="Polar residues" evidence="1">
    <location>
        <begin position="876"/>
        <end position="898"/>
    </location>
</feature>
<feature type="compositionally biased region" description="Basic and acidic residues" evidence="1">
    <location>
        <begin position="1534"/>
        <end position="1549"/>
    </location>
</feature>
<feature type="compositionally biased region" description="Acidic residues" evidence="1">
    <location>
        <begin position="1674"/>
        <end position="1692"/>
    </location>
</feature>
<feature type="compositionally biased region" description="Polar residues" evidence="1">
    <location>
        <begin position="1358"/>
        <end position="1367"/>
    </location>
</feature>
<feature type="region of interest" description="Disordered" evidence="1">
    <location>
        <begin position="1092"/>
        <end position="1148"/>
    </location>
</feature>